<dbReference type="Gene3D" id="1.20.120.1630">
    <property type="match status" value="1"/>
</dbReference>
<dbReference type="PANTHER" id="PTHR32251:SF17">
    <property type="entry name" value="STEROID 5-ALPHA REDUCTASE C-TERMINAL DOMAIN-CONTAINING PROTEIN"/>
    <property type="match status" value="1"/>
</dbReference>
<reference evidence="3 4" key="1">
    <citation type="submission" date="2018-07" db="EMBL/GenBank/DDBJ databases">
        <title>The complete nuclear genome of the prasinophyte Chloropicon primus (CCMP1205).</title>
        <authorList>
            <person name="Pombert J.-F."/>
            <person name="Otis C."/>
            <person name="Turmel M."/>
            <person name="Lemieux C."/>
        </authorList>
    </citation>
    <scope>NUCLEOTIDE SEQUENCE [LARGE SCALE GENOMIC DNA]</scope>
    <source>
        <strain evidence="3 4">CCMP1205</strain>
    </source>
</reference>
<dbReference type="Pfam" id="PF06966">
    <property type="entry name" value="DUF1295"/>
    <property type="match status" value="1"/>
</dbReference>
<evidence type="ECO:0000313" key="2">
    <source>
        <dbReference type="EMBL" id="CAD9715451.1"/>
    </source>
</evidence>
<dbReference type="PROSITE" id="PS50244">
    <property type="entry name" value="S5A_REDUCTASE"/>
    <property type="match status" value="1"/>
</dbReference>
<gene>
    <name evidence="3" type="ORF">A3770_13p67870</name>
    <name evidence="2" type="ORF">CPRI1469_LOCUS4306</name>
</gene>
<reference evidence="2" key="2">
    <citation type="submission" date="2021-01" db="EMBL/GenBank/DDBJ databases">
        <authorList>
            <person name="Corre E."/>
            <person name="Pelletier E."/>
            <person name="Niang G."/>
            <person name="Scheremetjew M."/>
            <person name="Finn R."/>
            <person name="Kale V."/>
            <person name="Holt S."/>
            <person name="Cochrane G."/>
            <person name="Meng A."/>
            <person name="Brown T."/>
            <person name="Cohen L."/>
        </authorList>
    </citation>
    <scope>NUCLEOTIDE SEQUENCE</scope>
    <source>
        <strain evidence="2">CCMP1205</strain>
    </source>
</reference>
<proteinExistence type="predicted"/>
<dbReference type="AlphaFoldDB" id="A0A5B8MUP0"/>
<dbReference type="EMBL" id="CP031046">
    <property type="protein sequence ID" value="QDZ24269.1"/>
    <property type="molecule type" value="Genomic_DNA"/>
</dbReference>
<dbReference type="Proteomes" id="UP000316726">
    <property type="component" value="Chromosome 13"/>
</dbReference>
<dbReference type="OrthoDB" id="67965at2759"/>
<keyword evidence="1" id="KW-1133">Transmembrane helix</keyword>
<dbReference type="EMBL" id="HBHL01006733">
    <property type="protein sequence ID" value="CAD9715451.1"/>
    <property type="molecule type" value="Transcribed_RNA"/>
</dbReference>
<evidence type="ECO:0000313" key="4">
    <source>
        <dbReference type="Proteomes" id="UP000316726"/>
    </source>
</evidence>
<name>A0A5B8MUP0_9CHLO</name>
<feature type="transmembrane region" description="Helical" evidence="1">
    <location>
        <begin position="269"/>
        <end position="288"/>
    </location>
</feature>
<dbReference type="PANTHER" id="PTHR32251">
    <property type="entry name" value="3-OXO-5-ALPHA-STEROID 4-DEHYDROGENASE"/>
    <property type="match status" value="1"/>
</dbReference>
<keyword evidence="1" id="KW-0812">Transmembrane</keyword>
<dbReference type="InterPro" id="IPR010721">
    <property type="entry name" value="UstE-like"/>
</dbReference>
<evidence type="ECO:0000256" key="1">
    <source>
        <dbReference type="SAM" id="Phobius"/>
    </source>
</evidence>
<protein>
    <submittedName>
        <fullName evidence="3">DUF1295 domain-containing protein</fullName>
    </submittedName>
</protein>
<evidence type="ECO:0000313" key="3">
    <source>
        <dbReference type="EMBL" id="QDZ24269.1"/>
    </source>
</evidence>
<keyword evidence="1" id="KW-0472">Membrane</keyword>
<sequence>MGGGGPRGVIKYLPWVALAALHCSRDRNTRQFLHNNAWIQVLLFFSLAHTPCAVTGVMSWVDLAWPTGLVALGTQVAARAAGKGSRKGKLAALMYILQGGRLMLGAVALARKGHFRKDLPRYKYQYEKRWKGISPGTWRFALKQHADIFAQCLANVGALAVPGALILHGSSDEEKDGAMGLVEASALVLWLCSFSFEHVSDMQKAAFVQKRKKDPNSMPQFISTGLWSLSRHPNYLGELGAWCSLTLLALPAASAVLTKREEHPVSKMLWGVGLASVPLLMHACLTWWTGAIPAEYYSKRKRAGYSDYMKRVPMLFPKVFS</sequence>
<accession>A0A5B8MUP0</accession>
<dbReference type="GO" id="GO:0016020">
    <property type="term" value="C:membrane"/>
    <property type="evidence" value="ECO:0007669"/>
    <property type="project" value="TreeGrafter"/>
</dbReference>
<keyword evidence="4" id="KW-1185">Reference proteome</keyword>
<feature type="transmembrane region" description="Helical" evidence="1">
    <location>
        <begin position="239"/>
        <end position="257"/>
    </location>
</feature>
<organism evidence="3 4">
    <name type="scientific">Chloropicon primus</name>
    <dbReference type="NCBI Taxonomy" id="1764295"/>
    <lineage>
        <taxon>Eukaryota</taxon>
        <taxon>Viridiplantae</taxon>
        <taxon>Chlorophyta</taxon>
        <taxon>Chloropicophyceae</taxon>
        <taxon>Chloropicales</taxon>
        <taxon>Chloropicaceae</taxon>
        <taxon>Chloropicon</taxon>
    </lineage>
</organism>